<dbReference type="GO" id="GO:0032991">
    <property type="term" value="C:protein-containing complex"/>
    <property type="evidence" value="ECO:0007669"/>
    <property type="project" value="TreeGrafter"/>
</dbReference>
<dbReference type="PROSITE" id="PS50948">
    <property type="entry name" value="PAN"/>
    <property type="match status" value="1"/>
</dbReference>
<dbReference type="InterPro" id="IPR001881">
    <property type="entry name" value="EGF-like_Ca-bd_dom"/>
</dbReference>
<dbReference type="InterPro" id="IPR000152">
    <property type="entry name" value="EGF-type_Asp/Asn_hydroxyl_site"/>
</dbReference>
<dbReference type="FunFam" id="2.10.25.10:FF:000472">
    <property type="entry name" value="Uncharacterized protein, isoform A"/>
    <property type="match status" value="1"/>
</dbReference>
<dbReference type="PANTHER" id="PTHR24049:SF22">
    <property type="entry name" value="DROSOPHILA CRUMBS HOMOLOG"/>
    <property type="match status" value="1"/>
</dbReference>
<keyword evidence="3" id="KW-0732">Signal</keyword>
<evidence type="ECO:0000256" key="1">
    <source>
        <dbReference type="ARBA" id="ARBA00006373"/>
    </source>
</evidence>
<dbReference type="SMART" id="SM00181">
    <property type="entry name" value="EGF"/>
    <property type="match status" value="6"/>
</dbReference>
<gene>
    <name evidence="11" type="primary">LOC116287710</name>
</gene>
<evidence type="ECO:0000256" key="2">
    <source>
        <dbReference type="ARBA" id="ARBA00022536"/>
    </source>
</evidence>
<dbReference type="InterPro" id="IPR000742">
    <property type="entry name" value="EGF"/>
</dbReference>
<dbReference type="PROSITE" id="PS01186">
    <property type="entry name" value="EGF_2"/>
    <property type="match status" value="2"/>
</dbReference>
<sequence length="351" mass="38954">MCMDVLLREVMISSTLFYLFLATLQAKTAIFSVLAASGCKEMDFKVTMKDNTLANHVFKTVRATNDAHCESQCFLDDRCISYSFGTSASGEKYMCELSDSDHFMHPEDLVRRPGVIYRSAQNTCPCRGRQTCRYDFIQKTAKCVCPTGFTGQNCETNIDDCFDNACYNGGSCVDQVNGYTCQCVPGRTGQRCEIDIDDCQSSPCVNGTCSDRLNDFWCTCVPGYSGKTCDIDINECQSNPCLNGGTCHDKVNGFECSCTNKFYGSRCENLDNCVAHPCQNGGTCINKSIYRGGCTCPANYFAFRCHHFDPCGANPGVCKDGSTCRNALLSHGGYYCVCPDRKRYYYDKCYD</sequence>
<dbReference type="Proteomes" id="UP000515163">
    <property type="component" value="Unplaced"/>
</dbReference>
<feature type="disulfide bond" evidence="7">
    <location>
        <begin position="296"/>
        <end position="305"/>
    </location>
</feature>
<dbReference type="Gene3D" id="2.10.25.10">
    <property type="entry name" value="Laminin"/>
    <property type="match status" value="5"/>
</dbReference>
<feature type="domain" description="Apple" evidence="9">
    <location>
        <begin position="39"/>
        <end position="124"/>
    </location>
</feature>
<dbReference type="GO" id="GO:0045197">
    <property type="term" value="P:establishment or maintenance of epithelial cell apical/basal polarity"/>
    <property type="evidence" value="ECO:0007669"/>
    <property type="project" value="TreeGrafter"/>
</dbReference>
<dbReference type="FunFam" id="2.10.25.10:FF:000434">
    <property type="entry name" value="Predicted protein"/>
    <property type="match status" value="1"/>
</dbReference>
<comment type="caution">
    <text evidence="7">Lacks conserved residue(s) required for the propagation of feature annotation.</text>
</comment>
<dbReference type="PROSITE" id="PS00010">
    <property type="entry name" value="ASX_HYDROXYL"/>
    <property type="match status" value="3"/>
</dbReference>
<dbReference type="AlphaFoldDB" id="A0A6P8HC53"/>
<reference evidence="11" key="1">
    <citation type="submission" date="2025-08" db="UniProtKB">
        <authorList>
            <consortium name="RefSeq"/>
        </authorList>
    </citation>
    <scope>IDENTIFICATION</scope>
    <source>
        <tissue evidence="11">Tentacle</tissue>
    </source>
</reference>
<feature type="domain" description="EGF-like" evidence="8">
    <location>
        <begin position="195"/>
        <end position="230"/>
    </location>
</feature>
<evidence type="ECO:0000256" key="5">
    <source>
        <dbReference type="ARBA" id="ARBA00023157"/>
    </source>
</evidence>
<keyword evidence="2 7" id="KW-0245">EGF-like domain</keyword>
<dbReference type="InterPro" id="IPR051022">
    <property type="entry name" value="Notch_Cell-Fate_Det"/>
</dbReference>
<feature type="domain" description="EGF-like" evidence="8">
    <location>
        <begin position="157"/>
        <end position="193"/>
    </location>
</feature>
<dbReference type="FunFam" id="2.10.25.10:FF:000117">
    <property type="entry name" value="Delta-like protein"/>
    <property type="match status" value="1"/>
</dbReference>
<dbReference type="GO" id="GO:0007157">
    <property type="term" value="P:heterophilic cell-cell adhesion via plasma membrane cell adhesion molecules"/>
    <property type="evidence" value="ECO:0007669"/>
    <property type="project" value="TreeGrafter"/>
</dbReference>
<evidence type="ECO:0000256" key="4">
    <source>
        <dbReference type="ARBA" id="ARBA00022737"/>
    </source>
</evidence>
<dbReference type="PROSITE" id="PS01187">
    <property type="entry name" value="EGF_CA"/>
    <property type="match status" value="2"/>
</dbReference>
<dbReference type="PANTHER" id="PTHR24049">
    <property type="entry name" value="CRUMBS FAMILY MEMBER"/>
    <property type="match status" value="1"/>
</dbReference>
<feature type="disulfide bond" evidence="7">
    <location>
        <begin position="199"/>
        <end position="209"/>
    </location>
</feature>
<dbReference type="SUPFAM" id="SSF57196">
    <property type="entry name" value="EGF/Laminin"/>
    <property type="match status" value="5"/>
</dbReference>
<dbReference type="Pfam" id="PF12661">
    <property type="entry name" value="hEGF"/>
    <property type="match status" value="1"/>
</dbReference>
<evidence type="ECO:0000256" key="7">
    <source>
        <dbReference type="PROSITE-ProRule" id="PRU00076"/>
    </source>
</evidence>
<feature type="domain" description="EGF-like" evidence="8">
    <location>
        <begin position="269"/>
        <end position="306"/>
    </location>
</feature>
<dbReference type="InParanoid" id="A0A6P8HC53"/>
<evidence type="ECO:0000259" key="8">
    <source>
        <dbReference type="PROSITE" id="PS50026"/>
    </source>
</evidence>
<feature type="disulfide bond" evidence="7">
    <location>
        <begin position="126"/>
        <end position="143"/>
    </location>
</feature>
<accession>A0A6P8HC53</accession>
<dbReference type="GeneID" id="116287710"/>
<dbReference type="SMART" id="SM00179">
    <property type="entry name" value="EGF_CA"/>
    <property type="match status" value="5"/>
</dbReference>
<dbReference type="GO" id="GO:0005509">
    <property type="term" value="F:calcium ion binding"/>
    <property type="evidence" value="ECO:0007669"/>
    <property type="project" value="InterPro"/>
</dbReference>
<organism evidence="10 11">
    <name type="scientific">Actinia tenebrosa</name>
    <name type="common">Australian red waratah sea anemone</name>
    <dbReference type="NCBI Taxonomy" id="6105"/>
    <lineage>
        <taxon>Eukaryota</taxon>
        <taxon>Metazoa</taxon>
        <taxon>Cnidaria</taxon>
        <taxon>Anthozoa</taxon>
        <taxon>Hexacorallia</taxon>
        <taxon>Actiniaria</taxon>
        <taxon>Actiniidae</taxon>
        <taxon>Actinia</taxon>
    </lineage>
</organism>
<dbReference type="KEGG" id="aten:116287710"/>
<keyword evidence="4" id="KW-0677">Repeat</keyword>
<dbReference type="RefSeq" id="XP_031550252.1">
    <property type="nucleotide sequence ID" value="XM_031694392.1"/>
</dbReference>
<protein>
    <submittedName>
        <fullName evidence="11">Fibropellin-3-like</fullName>
    </submittedName>
</protein>
<keyword evidence="5 7" id="KW-1015">Disulfide bond</keyword>
<dbReference type="PRINTS" id="PR00010">
    <property type="entry name" value="EGFBLOOD"/>
</dbReference>
<dbReference type="PROSITE" id="PS50026">
    <property type="entry name" value="EGF_3"/>
    <property type="match status" value="6"/>
</dbReference>
<proteinExistence type="inferred from homology"/>
<comment type="similarity">
    <text evidence="1">Belongs to the EGF domain peptide family.</text>
</comment>
<feature type="disulfide bond" evidence="7">
    <location>
        <begin position="145"/>
        <end position="154"/>
    </location>
</feature>
<keyword evidence="6" id="KW-0325">Glycoprotein</keyword>
<evidence type="ECO:0000256" key="3">
    <source>
        <dbReference type="ARBA" id="ARBA00022729"/>
    </source>
</evidence>
<feature type="disulfide bond" evidence="7">
    <location>
        <begin position="220"/>
        <end position="229"/>
    </location>
</feature>
<feature type="disulfide bond" evidence="7">
    <location>
        <begin position="258"/>
        <end position="267"/>
    </location>
</feature>
<feature type="domain" description="EGF-like" evidence="8">
    <location>
        <begin position="120"/>
        <end position="155"/>
    </location>
</feature>
<evidence type="ECO:0000313" key="10">
    <source>
        <dbReference type="Proteomes" id="UP000515163"/>
    </source>
</evidence>
<dbReference type="Pfam" id="PF00008">
    <property type="entry name" value="EGF"/>
    <property type="match status" value="2"/>
</dbReference>
<feature type="disulfide bond" evidence="7">
    <location>
        <begin position="183"/>
        <end position="192"/>
    </location>
</feature>
<dbReference type="InterPro" id="IPR013032">
    <property type="entry name" value="EGF-like_CS"/>
</dbReference>
<dbReference type="InterPro" id="IPR018097">
    <property type="entry name" value="EGF_Ca-bd_CS"/>
</dbReference>
<evidence type="ECO:0000256" key="6">
    <source>
        <dbReference type="ARBA" id="ARBA00023180"/>
    </source>
</evidence>
<dbReference type="CDD" id="cd00054">
    <property type="entry name" value="EGF_CA"/>
    <property type="match status" value="3"/>
</dbReference>
<keyword evidence="10" id="KW-1185">Reference proteome</keyword>
<dbReference type="PROSITE" id="PS00022">
    <property type="entry name" value="EGF_1"/>
    <property type="match status" value="4"/>
</dbReference>
<feature type="domain" description="EGF-like" evidence="8">
    <location>
        <begin position="307"/>
        <end position="350"/>
    </location>
</feature>
<name>A0A6P8HC53_ACTTE</name>
<dbReference type="InterPro" id="IPR003609">
    <property type="entry name" value="Pan_app"/>
</dbReference>
<dbReference type="GO" id="GO:0005886">
    <property type="term" value="C:plasma membrane"/>
    <property type="evidence" value="ECO:0007669"/>
    <property type="project" value="UniProtKB-ARBA"/>
</dbReference>
<evidence type="ECO:0000313" key="11">
    <source>
        <dbReference type="RefSeq" id="XP_031550252.1"/>
    </source>
</evidence>
<evidence type="ECO:0000259" key="9">
    <source>
        <dbReference type="PROSITE" id="PS50948"/>
    </source>
</evidence>
<feature type="domain" description="EGF-like" evidence="8">
    <location>
        <begin position="232"/>
        <end position="268"/>
    </location>
</feature>
<dbReference type="OrthoDB" id="5987557at2759"/>